<keyword evidence="2" id="KW-1185">Reference proteome</keyword>
<organism evidence="1 2">
    <name type="scientific">Citricoccus zhacaiensis</name>
    <dbReference type="NCBI Taxonomy" id="489142"/>
    <lineage>
        <taxon>Bacteria</taxon>
        <taxon>Bacillati</taxon>
        <taxon>Actinomycetota</taxon>
        <taxon>Actinomycetes</taxon>
        <taxon>Micrococcales</taxon>
        <taxon>Micrococcaceae</taxon>
        <taxon>Citricoccus</taxon>
    </lineage>
</organism>
<sequence>MDLLHTEPDLPAGREQPEYLPALIGLERVRLVPVPLRHRIRHRWPRLGTVVVRALGQPDQRQRLVL</sequence>
<gene>
    <name evidence="1" type="ORF">GCM10010977_32360</name>
</gene>
<name>A0ABQ2MD67_9MICC</name>
<evidence type="ECO:0000313" key="1">
    <source>
        <dbReference type="EMBL" id="GGO49746.1"/>
    </source>
</evidence>
<dbReference type="Proteomes" id="UP000642509">
    <property type="component" value="Unassembled WGS sequence"/>
</dbReference>
<reference evidence="2" key="1">
    <citation type="journal article" date="2019" name="Int. J. Syst. Evol. Microbiol.">
        <title>The Global Catalogue of Microorganisms (GCM) 10K type strain sequencing project: providing services to taxonomists for standard genome sequencing and annotation.</title>
        <authorList>
            <consortium name="The Broad Institute Genomics Platform"/>
            <consortium name="The Broad Institute Genome Sequencing Center for Infectious Disease"/>
            <person name="Wu L."/>
            <person name="Ma J."/>
        </authorList>
    </citation>
    <scope>NUCLEOTIDE SEQUENCE [LARGE SCALE GENOMIC DNA]</scope>
    <source>
        <strain evidence="2">CGMCC 1.7064</strain>
    </source>
</reference>
<dbReference type="EMBL" id="BMLQ01000013">
    <property type="protein sequence ID" value="GGO49746.1"/>
    <property type="molecule type" value="Genomic_DNA"/>
</dbReference>
<proteinExistence type="predicted"/>
<accession>A0ABQ2MD67</accession>
<comment type="caution">
    <text evidence="1">The sequence shown here is derived from an EMBL/GenBank/DDBJ whole genome shotgun (WGS) entry which is preliminary data.</text>
</comment>
<evidence type="ECO:0000313" key="2">
    <source>
        <dbReference type="Proteomes" id="UP000642509"/>
    </source>
</evidence>
<protein>
    <submittedName>
        <fullName evidence="1">Uncharacterized protein</fullName>
    </submittedName>
</protein>